<feature type="domain" description="Amidohydrolase-related" evidence="8">
    <location>
        <begin position="83"/>
        <end position="420"/>
    </location>
</feature>
<dbReference type="PANTHER" id="PTHR42752:SF1">
    <property type="entry name" value="IMIDAZOLONEPROPIONASE-RELATED"/>
    <property type="match status" value="1"/>
</dbReference>
<feature type="binding site" evidence="7">
    <location>
        <position position="260"/>
    </location>
    <ligand>
        <name>Zn(2+)</name>
        <dbReference type="ChEBI" id="CHEBI:29105"/>
    </ligand>
</feature>
<dbReference type="FunFam" id="3.20.20.140:FF:000007">
    <property type="entry name" value="Imidazolonepropionase"/>
    <property type="match status" value="1"/>
</dbReference>
<dbReference type="Gene3D" id="3.20.20.140">
    <property type="entry name" value="Metal-dependent hydrolases"/>
    <property type="match status" value="1"/>
</dbReference>
<dbReference type="InterPro" id="IPR032466">
    <property type="entry name" value="Metal_Hydrolase"/>
</dbReference>
<dbReference type="GO" id="GO:0050480">
    <property type="term" value="F:imidazolonepropionase activity"/>
    <property type="evidence" value="ECO:0007669"/>
    <property type="project" value="UniProtKB-UniRule"/>
</dbReference>
<dbReference type="InterPro" id="IPR005920">
    <property type="entry name" value="HutI"/>
</dbReference>
<comment type="similarity">
    <text evidence="7">Belongs to the metallo-dependent hydrolases superfamily. HutI family.</text>
</comment>
<dbReference type="Gene3D" id="2.30.40.10">
    <property type="entry name" value="Urease, subunit C, domain 1"/>
    <property type="match status" value="1"/>
</dbReference>
<evidence type="ECO:0000256" key="3">
    <source>
        <dbReference type="ARBA" id="ARBA00022801"/>
    </source>
</evidence>
<feature type="binding site" evidence="7">
    <location>
        <position position="162"/>
    </location>
    <ligand>
        <name>4-imidazolone-5-propanoate</name>
        <dbReference type="ChEBI" id="CHEBI:77893"/>
    </ligand>
</feature>
<comment type="function">
    <text evidence="7">Catalyzes the hydrolytic cleavage of the carbon-nitrogen bond in imidazolone-5-propanoate to yield N-formimidoyl-L-glutamate. It is the third step in the universal histidine degradation pathway.</text>
</comment>
<dbReference type="GO" id="GO:0008270">
    <property type="term" value="F:zinc ion binding"/>
    <property type="evidence" value="ECO:0007669"/>
    <property type="project" value="UniProtKB-UniRule"/>
</dbReference>
<reference evidence="9" key="1">
    <citation type="submission" date="2017-02" db="EMBL/GenBank/DDBJ databases">
        <authorList>
            <person name="Regsiter A."/>
            <person name="William W."/>
        </authorList>
    </citation>
    <scope>NUCLEOTIDE SEQUENCE</scope>
    <source>
        <strain evidence="9">BdmA 4</strain>
    </source>
</reference>
<keyword evidence="2 7" id="KW-0479">Metal-binding</keyword>
<feature type="binding site" evidence="7">
    <location>
        <position position="92"/>
    </location>
    <ligand>
        <name>Zn(2+)</name>
        <dbReference type="ChEBI" id="CHEBI:29105"/>
    </ligand>
</feature>
<proteinExistence type="inferred from homology"/>
<dbReference type="UniPathway" id="UPA00379">
    <property type="reaction ID" value="UER00551"/>
</dbReference>
<comment type="subcellular location">
    <subcellularLocation>
        <location evidence="7">Cytoplasm</location>
    </subcellularLocation>
</comment>
<keyword evidence="4 7" id="KW-0369">Histidine metabolism</keyword>
<feature type="binding site" evidence="7">
    <location>
        <position position="92"/>
    </location>
    <ligand>
        <name>Fe(3+)</name>
        <dbReference type="ChEBI" id="CHEBI:29034"/>
    </ligand>
</feature>
<feature type="binding site" evidence="7">
    <location>
        <position position="260"/>
    </location>
    <ligand>
        <name>Fe(3+)</name>
        <dbReference type="ChEBI" id="CHEBI:29034"/>
    </ligand>
</feature>
<evidence type="ECO:0000256" key="6">
    <source>
        <dbReference type="ARBA" id="ARBA00023004"/>
    </source>
</evidence>
<feature type="binding site" evidence="7">
    <location>
        <position position="263"/>
    </location>
    <ligand>
        <name>4-imidazolone-5-propanoate</name>
        <dbReference type="ChEBI" id="CHEBI:77893"/>
    </ligand>
</feature>
<feature type="binding site" evidence="7">
    <location>
        <position position="336"/>
    </location>
    <ligand>
        <name>N-formimidoyl-L-glutamate</name>
        <dbReference type="ChEBI" id="CHEBI:58928"/>
    </ligand>
</feature>
<feature type="binding site" evidence="7">
    <location>
        <position position="195"/>
    </location>
    <ligand>
        <name>4-imidazolone-5-propanoate</name>
        <dbReference type="ChEBI" id="CHEBI:77893"/>
    </ligand>
</feature>
<dbReference type="AlphaFoldDB" id="A0A3P3XNE9"/>
<dbReference type="SUPFAM" id="SSF51556">
    <property type="entry name" value="Metallo-dependent hydrolases"/>
    <property type="match status" value="1"/>
</dbReference>
<dbReference type="InterPro" id="IPR011059">
    <property type="entry name" value="Metal-dep_hydrolase_composite"/>
</dbReference>
<feature type="binding site" evidence="7">
    <location>
        <position position="339"/>
    </location>
    <ligand>
        <name>4-imidazolone-5-propanoate</name>
        <dbReference type="ChEBI" id="CHEBI:77893"/>
    </ligand>
</feature>
<dbReference type="SUPFAM" id="SSF51338">
    <property type="entry name" value="Composite domain of metallo-dependent hydrolases"/>
    <property type="match status" value="1"/>
</dbReference>
<evidence type="ECO:0000256" key="7">
    <source>
        <dbReference type="HAMAP-Rule" id="MF_00372"/>
    </source>
</evidence>
<dbReference type="InterPro" id="IPR006680">
    <property type="entry name" value="Amidohydro-rel"/>
</dbReference>
<feature type="binding site" evidence="7">
    <location>
        <position position="162"/>
    </location>
    <ligand>
        <name>N-formimidoyl-L-glutamate</name>
        <dbReference type="ChEBI" id="CHEBI:58928"/>
    </ligand>
</feature>
<evidence type="ECO:0000259" key="8">
    <source>
        <dbReference type="Pfam" id="PF01979"/>
    </source>
</evidence>
<keyword evidence="7" id="KW-0963">Cytoplasm</keyword>
<keyword evidence="3 7" id="KW-0378">Hydrolase</keyword>
<evidence type="ECO:0000256" key="1">
    <source>
        <dbReference type="ARBA" id="ARBA00012864"/>
    </source>
</evidence>
<evidence type="ECO:0000256" key="5">
    <source>
        <dbReference type="ARBA" id="ARBA00022833"/>
    </source>
</evidence>
<comment type="cofactor">
    <cofactor evidence="7">
        <name>Zn(2+)</name>
        <dbReference type="ChEBI" id="CHEBI:29105"/>
    </cofactor>
    <cofactor evidence="7">
        <name>Fe(3+)</name>
        <dbReference type="ChEBI" id="CHEBI:29034"/>
    </cofactor>
    <text evidence="7">Binds 1 zinc or iron ion per subunit.</text>
</comment>
<feature type="binding site" evidence="7">
    <location>
        <position position="338"/>
    </location>
    <ligand>
        <name>N-formimidoyl-L-glutamate</name>
        <dbReference type="ChEBI" id="CHEBI:58928"/>
    </ligand>
</feature>
<dbReference type="EMBL" id="FWDO01000004">
    <property type="protein sequence ID" value="SLM17802.1"/>
    <property type="molecule type" value="Genomic_DNA"/>
</dbReference>
<organism evidence="9">
    <name type="scientific">uncultured spirochete</name>
    <dbReference type="NCBI Taxonomy" id="156406"/>
    <lineage>
        <taxon>Bacteria</taxon>
        <taxon>Pseudomonadati</taxon>
        <taxon>Spirochaetota</taxon>
        <taxon>Spirochaetia</taxon>
        <taxon>Spirochaetales</taxon>
        <taxon>environmental samples</taxon>
    </lineage>
</organism>
<dbReference type="CDD" id="cd01296">
    <property type="entry name" value="Imidazolone-5PH"/>
    <property type="match status" value="1"/>
</dbReference>
<feature type="binding site" evidence="7">
    <location>
        <position position="334"/>
    </location>
    <ligand>
        <name>Zn(2+)</name>
        <dbReference type="ChEBI" id="CHEBI:29105"/>
    </ligand>
</feature>
<feature type="binding site" evidence="7">
    <location>
        <position position="90"/>
    </location>
    <ligand>
        <name>Fe(3+)</name>
        <dbReference type="ChEBI" id="CHEBI:29034"/>
    </ligand>
</feature>
<dbReference type="NCBIfam" id="TIGR01224">
    <property type="entry name" value="hutI"/>
    <property type="match status" value="1"/>
</dbReference>
<evidence type="ECO:0000256" key="4">
    <source>
        <dbReference type="ARBA" id="ARBA00022808"/>
    </source>
</evidence>
<evidence type="ECO:0000256" key="2">
    <source>
        <dbReference type="ARBA" id="ARBA00022723"/>
    </source>
</evidence>
<comment type="catalytic activity">
    <reaction evidence="7">
        <text>4-imidazolone-5-propanoate + H2O = N-formimidoyl-L-glutamate</text>
        <dbReference type="Rhea" id="RHEA:23660"/>
        <dbReference type="ChEBI" id="CHEBI:15377"/>
        <dbReference type="ChEBI" id="CHEBI:58928"/>
        <dbReference type="ChEBI" id="CHEBI:77893"/>
        <dbReference type="EC" id="3.5.2.7"/>
    </reaction>
</comment>
<sequence length="442" mass="47756">MQEKNTTSYFIHNINELWTPEGQRAAAGAAMQKIKKVHGACIYVKDGRIAWVGEEARLRASDAVIAREALSATFYNAEGRSCVPGFVDSHTHFIFAGWREDEFFWRAQGLPYMELHRRGGGIQNSVQATRGASLEDLILLGRKRLATMLSLGITTVEGKSGYGLDVETEIRQLLAMRALSRAGAPDIIPTFLGAHSVPPEFKGRPRAYLSFLAEEVLPLVKSEKLAHFVDIFCEEGVFGIEDSRWYLERARAAGFALKLHADEVDPLGGTALAAELGAISADHLLKASNDHIAALAASGTIACLLPLTAFNLREPCASGRRFIDAGCAVALASDLNPGSCYSQSIPLIFALAVLYMDMTIEEALTALTLNGAAALELAPRTGTLEPGKDADFLLLDAPSPAHLAYHAGMNLVHTVFKRGASVWQNGNMLEMEKMQSAGLSLS</sequence>
<dbReference type="PANTHER" id="PTHR42752">
    <property type="entry name" value="IMIDAZOLONEPROPIONASE"/>
    <property type="match status" value="1"/>
</dbReference>
<dbReference type="GO" id="GO:0005506">
    <property type="term" value="F:iron ion binding"/>
    <property type="evidence" value="ECO:0007669"/>
    <property type="project" value="UniProtKB-UniRule"/>
</dbReference>
<feature type="binding site" evidence="7">
    <location>
        <position position="90"/>
    </location>
    <ligand>
        <name>Zn(2+)</name>
        <dbReference type="ChEBI" id="CHEBI:29105"/>
    </ligand>
</feature>
<evidence type="ECO:0000313" key="9">
    <source>
        <dbReference type="EMBL" id="SLM17802.1"/>
    </source>
</evidence>
<dbReference type="GO" id="GO:0019557">
    <property type="term" value="P:L-histidine catabolic process to glutamate and formate"/>
    <property type="evidence" value="ECO:0007669"/>
    <property type="project" value="UniProtKB-UniPathway"/>
</dbReference>
<feature type="binding site" evidence="7">
    <location>
        <position position="334"/>
    </location>
    <ligand>
        <name>Fe(3+)</name>
        <dbReference type="ChEBI" id="CHEBI:29034"/>
    </ligand>
</feature>
<dbReference type="GO" id="GO:0005737">
    <property type="term" value="C:cytoplasm"/>
    <property type="evidence" value="ECO:0007669"/>
    <property type="project" value="UniProtKB-SubCell"/>
</dbReference>
<dbReference type="HAMAP" id="MF_00372">
    <property type="entry name" value="HutI"/>
    <property type="match status" value="1"/>
</dbReference>
<comment type="pathway">
    <text evidence="7">Amino-acid degradation; L-histidine degradation into L-glutamate; N-formimidoyl-L-glutamate from L-histidine: step 3/3.</text>
</comment>
<feature type="binding site" evidence="7">
    <location>
        <position position="99"/>
    </location>
    <ligand>
        <name>4-imidazolone-5-propanoate</name>
        <dbReference type="ChEBI" id="CHEBI:77893"/>
    </ligand>
</feature>
<accession>A0A3P3XNE9</accession>
<keyword evidence="5 7" id="KW-0862">Zinc</keyword>
<dbReference type="EC" id="3.5.2.7" evidence="1 7"/>
<dbReference type="Pfam" id="PF01979">
    <property type="entry name" value="Amidohydro_1"/>
    <property type="match status" value="1"/>
</dbReference>
<keyword evidence="6 7" id="KW-0408">Iron</keyword>
<name>A0A3P3XNE9_9SPIR</name>
<dbReference type="GO" id="GO:0019556">
    <property type="term" value="P:L-histidine catabolic process to glutamate and formamide"/>
    <property type="evidence" value="ECO:0007669"/>
    <property type="project" value="UniProtKB-UniRule"/>
</dbReference>
<protein>
    <recommendedName>
        <fullName evidence="1 7">Imidazolonepropionase</fullName>
        <ecNumber evidence="1 7">3.5.2.7</ecNumber>
    </recommendedName>
    <alternativeName>
        <fullName evidence="7">Imidazolone-5-propionate hydrolase</fullName>
    </alternativeName>
</protein>
<gene>
    <name evidence="7 9" type="primary">hutI</name>
    <name evidence="9" type="ORF">SPIRO4BDMA_40371</name>
</gene>